<evidence type="ECO:0000313" key="2">
    <source>
        <dbReference type="EMBL" id="KAJ1104102.1"/>
    </source>
</evidence>
<name>A0AAV7MNY6_PLEWA</name>
<accession>A0AAV7MNY6</accession>
<gene>
    <name evidence="2" type="ORF">NDU88_001517</name>
</gene>
<dbReference type="Proteomes" id="UP001066276">
    <property type="component" value="Chromosome 9"/>
</dbReference>
<organism evidence="2 3">
    <name type="scientific">Pleurodeles waltl</name>
    <name type="common">Iberian ribbed newt</name>
    <dbReference type="NCBI Taxonomy" id="8319"/>
    <lineage>
        <taxon>Eukaryota</taxon>
        <taxon>Metazoa</taxon>
        <taxon>Chordata</taxon>
        <taxon>Craniata</taxon>
        <taxon>Vertebrata</taxon>
        <taxon>Euteleostomi</taxon>
        <taxon>Amphibia</taxon>
        <taxon>Batrachia</taxon>
        <taxon>Caudata</taxon>
        <taxon>Salamandroidea</taxon>
        <taxon>Salamandridae</taxon>
        <taxon>Pleurodelinae</taxon>
        <taxon>Pleurodeles</taxon>
    </lineage>
</organism>
<proteinExistence type="predicted"/>
<reference evidence="2" key="1">
    <citation type="journal article" date="2022" name="bioRxiv">
        <title>Sequencing and chromosome-scale assembly of the giantPleurodeles waltlgenome.</title>
        <authorList>
            <person name="Brown T."/>
            <person name="Elewa A."/>
            <person name="Iarovenko S."/>
            <person name="Subramanian E."/>
            <person name="Araus A.J."/>
            <person name="Petzold A."/>
            <person name="Susuki M."/>
            <person name="Suzuki K.-i.T."/>
            <person name="Hayashi T."/>
            <person name="Toyoda A."/>
            <person name="Oliveira C."/>
            <person name="Osipova E."/>
            <person name="Leigh N.D."/>
            <person name="Simon A."/>
            <person name="Yun M.H."/>
        </authorList>
    </citation>
    <scope>NUCLEOTIDE SEQUENCE</scope>
    <source>
        <strain evidence="2">20211129_DDA</strain>
        <tissue evidence="2">Liver</tissue>
    </source>
</reference>
<comment type="caution">
    <text evidence="2">The sequence shown here is derived from an EMBL/GenBank/DDBJ whole genome shotgun (WGS) entry which is preliminary data.</text>
</comment>
<feature type="region of interest" description="Disordered" evidence="1">
    <location>
        <begin position="1"/>
        <end position="46"/>
    </location>
</feature>
<keyword evidence="3" id="KW-1185">Reference proteome</keyword>
<sequence length="117" mass="12710">MAAPQSQAVCPSRAALSHGPGLEQGSRSLNVASSPRGRPSTPRPLRLRALTSGVPRRVVAQLCRQRVLGVRSQLTRASEPPMLRFEVLGSSVTPCPPRLSRISRMRRGTLTARVRHV</sequence>
<dbReference type="AlphaFoldDB" id="A0AAV7MNY6"/>
<feature type="compositionally biased region" description="Low complexity" evidence="1">
    <location>
        <begin position="32"/>
        <end position="46"/>
    </location>
</feature>
<evidence type="ECO:0000256" key="1">
    <source>
        <dbReference type="SAM" id="MobiDB-lite"/>
    </source>
</evidence>
<protein>
    <submittedName>
        <fullName evidence="2">Uncharacterized protein</fullName>
    </submittedName>
</protein>
<dbReference type="EMBL" id="JANPWB010000013">
    <property type="protein sequence ID" value="KAJ1104102.1"/>
    <property type="molecule type" value="Genomic_DNA"/>
</dbReference>
<evidence type="ECO:0000313" key="3">
    <source>
        <dbReference type="Proteomes" id="UP001066276"/>
    </source>
</evidence>